<dbReference type="AlphaFoldDB" id="A0A382RAN3"/>
<dbReference type="InterPro" id="IPR002696">
    <property type="entry name" value="Membr_insert_effic_factor_YidD"/>
</dbReference>
<evidence type="ECO:0008006" key="3">
    <source>
        <dbReference type="Google" id="ProtNLM"/>
    </source>
</evidence>
<dbReference type="EMBL" id="UINC01120346">
    <property type="protein sequence ID" value="SVC94773.1"/>
    <property type="molecule type" value="Genomic_DNA"/>
</dbReference>
<protein>
    <recommendedName>
        <fullName evidence="3">Membrane protein insertion efficiency factor YidD</fullName>
    </recommendedName>
</protein>
<proteinExistence type="inferred from homology"/>
<gene>
    <name evidence="2" type="ORF">METZ01_LOCUS347627</name>
</gene>
<evidence type="ECO:0000256" key="1">
    <source>
        <dbReference type="SAM" id="MobiDB-lite"/>
    </source>
</evidence>
<dbReference type="PANTHER" id="PTHR33383:SF1">
    <property type="entry name" value="MEMBRANE PROTEIN INSERTION EFFICIENCY FACTOR-RELATED"/>
    <property type="match status" value="1"/>
</dbReference>
<name>A0A382RAN3_9ZZZZ</name>
<dbReference type="PANTHER" id="PTHR33383">
    <property type="entry name" value="MEMBRANE PROTEIN INSERTION EFFICIENCY FACTOR-RELATED"/>
    <property type="match status" value="1"/>
</dbReference>
<organism evidence="2">
    <name type="scientific">marine metagenome</name>
    <dbReference type="NCBI Taxonomy" id="408172"/>
    <lineage>
        <taxon>unclassified sequences</taxon>
        <taxon>metagenomes</taxon>
        <taxon>ecological metagenomes</taxon>
    </lineage>
</organism>
<reference evidence="2" key="1">
    <citation type="submission" date="2018-05" db="EMBL/GenBank/DDBJ databases">
        <authorList>
            <person name="Lanie J.A."/>
            <person name="Ng W.-L."/>
            <person name="Kazmierczak K.M."/>
            <person name="Andrzejewski T.M."/>
            <person name="Davidsen T.M."/>
            <person name="Wayne K.J."/>
            <person name="Tettelin H."/>
            <person name="Glass J.I."/>
            <person name="Rusch D."/>
            <person name="Podicherti R."/>
            <person name="Tsui H.-C.T."/>
            <person name="Winkler M.E."/>
        </authorList>
    </citation>
    <scope>NUCLEOTIDE SEQUENCE</scope>
</reference>
<dbReference type="NCBIfam" id="TIGR00278">
    <property type="entry name" value="membrane protein insertion efficiency factor YidD"/>
    <property type="match status" value="1"/>
</dbReference>
<dbReference type="SMART" id="SM01234">
    <property type="entry name" value="Haemolytic"/>
    <property type="match status" value="1"/>
</dbReference>
<accession>A0A382RAN3</accession>
<dbReference type="Pfam" id="PF01809">
    <property type="entry name" value="YidD"/>
    <property type="match status" value="1"/>
</dbReference>
<sequence length="83" mass="9190">MMGLVRFYQRLADGRPTPCRYVPTCSNYALDALEGHGAIRGGWLTVRRLSRCHPWGRSGWDPVPDPYAGSGPSIDEGRHTCST</sequence>
<feature type="region of interest" description="Disordered" evidence="1">
    <location>
        <begin position="64"/>
        <end position="83"/>
    </location>
</feature>
<dbReference type="HAMAP" id="MF_00386">
    <property type="entry name" value="UPF0161_YidD"/>
    <property type="match status" value="1"/>
</dbReference>
<evidence type="ECO:0000313" key="2">
    <source>
        <dbReference type="EMBL" id="SVC94773.1"/>
    </source>
</evidence>